<comment type="caution">
    <text evidence="3">The sequence shown here is derived from an EMBL/GenBank/DDBJ whole genome shotgun (WGS) entry which is preliminary data.</text>
</comment>
<dbReference type="Pfam" id="PF02518">
    <property type="entry name" value="HATPase_c"/>
    <property type="match status" value="1"/>
</dbReference>
<feature type="region of interest" description="Disordered" evidence="1">
    <location>
        <begin position="43"/>
        <end position="74"/>
    </location>
</feature>
<reference evidence="3 4" key="1">
    <citation type="submission" date="2023-10" db="EMBL/GenBank/DDBJ databases">
        <authorList>
            <person name="Maclean D."/>
            <person name="Macfadyen A."/>
        </authorList>
    </citation>
    <scope>NUCLEOTIDE SEQUENCE [LARGE SCALE GENOMIC DNA]</scope>
</reference>
<name>A0AAV1HVA9_9CHLO</name>
<dbReference type="EMBL" id="CAUYUE010000002">
    <property type="protein sequence ID" value="CAK0742621.1"/>
    <property type="molecule type" value="Genomic_DNA"/>
</dbReference>
<accession>A0AAV1HVA9</accession>
<organism evidence="3 4">
    <name type="scientific">Coccomyxa viridis</name>
    <dbReference type="NCBI Taxonomy" id="1274662"/>
    <lineage>
        <taxon>Eukaryota</taxon>
        <taxon>Viridiplantae</taxon>
        <taxon>Chlorophyta</taxon>
        <taxon>core chlorophytes</taxon>
        <taxon>Trebouxiophyceae</taxon>
        <taxon>Trebouxiophyceae incertae sedis</taxon>
        <taxon>Coccomyxaceae</taxon>
        <taxon>Coccomyxa</taxon>
    </lineage>
</organism>
<sequence length="580" mass="61498">MLHRLSASLEESCSPVSLFATTGHFGPLRRVNQPRTARVTAFRLPEPTSASEVSRRAHEQSKRPQGPSLQSSPDYSEDLRDLVYTQLSLLLDVLRQHHWQATVFARAPQSFNTGKLELHRIASAGPGTCECRDSSLLLGHTDDAEETLAGIKVIEVSGDAIVLPLAHQHFLVGLLFLEGNGSPAVPALAALTAETLSSSTALTRPNEHRILQALGDQGIHQLKQVAQVLSIACSLDQRAGLERSRDAAKSQHISGLVEQARGPLSALRTLGAMLVPRTQDVNRDVADGIVVQGNRLQDLVVELQMALKPSVVTQQGSQPAPVAIQEARQVSEATQGECYVVEVLQSVGASMQSTCQSLGVEIALPQQLQSSSSGLDLAAIRLKDPAAFSGKTVPSSTAQKASAQWAHSRMDSNSRSSKAIMPAPALLPPPSRLANHRMQEAQSLRAGVKAEVLHAISSCLLDSAIQRTPRGGTVRVNAQELGGGVQIQVSDCGQEMAEQLTSLLQTSSAAPAEPTQDTSAEAAMQRIARGLPSGSGIIALAVANSQAHAAGCHIRIEPQQPSNSNPGTTVSLWLPSPLTE</sequence>
<dbReference type="InterPro" id="IPR036890">
    <property type="entry name" value="HATPase_C_sf"/>
</dbReference>
<dbReference type="SUPFAM" id="SSF55874">
    <property type="entry name" value="ATPase domain of HSP90 chaperone/DNA topoisomerase II/histidine kinase"/>
    <property type="match status" value="1"/>
</dbReference>
<feature type="domain" description="Histidine kinase/HSP90-like ATPase" evidence="2">
    <location>
        <begin position="453"/>
        <end position="576"/>
    </location>
</feature>
<feature type="region of interest" description="Disordered" evidence="1">
    <location>
        <begin position="557"/>
        <end position="580"/>
    </location>
</feature>
<feature type="compositionally biased region" description="Basic and acidic residues" evidence="1">
    <location>
        <begin position="53"/>
        <end position="62"/>
    </location>
</feature>
<dbReference type="InterPro" id="IPR003594">
    <property type="entry name" value="HATPase_dom"/>
</dbReference>
<dbReference type="Gene3D" id="3.30.565.10">
    <property type="entry name" value="Histidine kinase-like ATPase, C-terminal domain"/>
    <property type="match status" value="1"/>
</dbReference>
<proteinExistence type="predicted"/>
<evidence type="ECO:0000259" key="2">
    <source>
        <dbReference type="Pfam" id="PF02518"/>
    </source>
</evidence>
<dbReference type="AlphaFoldDB" id="A0AAV1HVA9"/>
<evidence type="ECO:0000313" key="4">
    <source>
        <dbReference type="Proteomes" id="UP001314263"/>
    </source>
</evidence>
<protein>
    <recommendedName>
        <fullName evidence="2">Histidine kinase/HSP90-like ATPase domain-containing protein</fullName>
    </recommendedName>
</protein>
<dbReference type="PANTHER" id="PTHR48206:SF1">
    <property type="entry name" value="CHLOROPLAST SENSOR KINASE, CHLOROPLASTIC"/>
    <property type="match status" value="1"/>
</dbReference>
<evidence type="ECO:0000313" key="3">
    <source>
        <dbReference type="EMBL" id="CAK0742621.1"/>
    </source>
</evidence>
<dbReference type="Proteomes" id="UP001314263">
    <property type="component" value="Unassembled WGS sequence"/>
</dbReference>
<evidence type="ECO:0000256" key="1">
    <source>
        <dbReference type="SAM" id="MobiDB-lite"/>
    </source>
</evidence>
<gene>
    <name evidence="3" type="ORF">CVIRNUC_001409</name>
</gene>
<dbReference type="PANTHER" id="PTHR48206">
    <property type="entry name" value="CHLOROPLAST SENSOR KINASE, CHLOROPLASTIC"/>
    <property type="match status" value="1"/>
</dbReference>
<keyword evidence="4" id="KW-1185">Reference proteome</keyword>
<dbReference type="InterPro" id="IPR053334">
    <property type="entry name" value="Chloroplast_Sensor_Kinase"/>
</dbReference>
<feature type="compositionally biased region" description="Polar residues" evidence="1">
    <location>
        <begin position="559"/>
        <end position="571"/>
    </location>
</feature>